<keyword evidence="6 9" id="KW-0456">Lyase</keyword>
<evidence type="ECO:0000256" key="8">
    <source>
        <dbReference type="NCBIfam" id="TIGR01464"/>
    </source>
</evidence>
<comment type="caution">
    <text evidence="13">The sequence shown here is derived from an EMBL/GenBank/DDBJ whole genome shotgun (WGS) entry which is preliminary data.</text>
</comment>
<comment type="catalytic activity">
    <reaction evidence="9">
        <text>uroporphyrinogen III + 4 H(+) = coproporphyrinogen III + 4 CO2</text>
        <dbReference type="Rhea" id="RHEA:19865"/>
        <dbReference type="ChEBI" id="CHEBI:15378"/>
        <dbReference type="ChEBI" id="CHEBI:16526"/>
        <dbReference type="ChEBI" id="CHEBI:57308"/>
        <dbReference type="ChEBI" id="CHEBI:57309"/>
        <dbReference type="EC" id="4.1.1.37"/>
    </reaction>
</comment>
<name>A0A2M7TAX8_9ACTN</name>
<dbReference type="CDD" id="cd00717">
    <property type="entry name" value="URO-D"/>
    <property type="match status" value="1"/>
</dbReference>
<protein>
    <recommendedName>
        <fullName evidence="4 8">Uroporphyrinogen decarboxylase</fullName>
        <ecNumber evidence="4 8">4.1.1.37</ecNumber>
    </recommendedName>
</protein>
<evidence type="ECO:0000256" key="10">
    <source>
        <dbReference type="RuleBase" id="RU004169"/>
    </source>
</evidence>
<evidence type="ECO:0000259" key="12">
    <source>
        <dbReference type="PROSITE" id="PS00907"/>
    </source>
</evidence>
<evidence type="ECO:0000256" key="5">
    <source>
        <dbReference type="ARBA" id="ARBA00022793"/>
    </source>
</evidence>
<dbReference type="NCBIfam" id="TIGR01464">
    <property type="entry name" value="hemE"/>
    <property type="match status" value="1"/>
</dbReference>
<dbReference type="Proteomes" id="UP000230956">
    <property type="component" value="Unassembled WGS sequence"/>
</dbReference>
<dbReference type="PROSITE" id="PS00907">
    <property type="entry name" value="UROD_2"/>
    <property type="match status" value="1"/>
</dbReference>
<gene>
    <name evidence="13" type="ORF">COY37_00840</name>
</gene>
<evidence type="ECO:0000313" key="13">
    <source>
        <dbReference type="EMBL" id="PIZ42202.1"/>
    </source>
</evidence>
<proteinExistence type="inferred from homology"/>
<dbReference type="Gene3D" id="3.20.20.210">
    <property type="match status" value="1"/>
</dbReference>
<dbReference type="SUPFAM" id="SSF51726">
    <property type="entry name" value="UROD/MetE-like"/>
    <property type="match status" value="1"/>
</dbReference>
<dbReference type="InterPro" id="IPR006361">
    <property type="entry name" value="Uroporphyrinogen_deCO2ase_HemE"/>
</dbReference>
<sequence>MAFNDRFLKACRREPVDATPVWLMRQAGRYLKEYRDIRAKHDFLTMCKTPEVATEVTLQPVDVLGVDAAIIFADILLPLEGMGIDLEFAKGEGPVIHNPVRTKADVDAIRIIEAEEATPYVAEAIKIVRRELEGRVPLIGFSGAPFTIASYIVEGSGSRDYRYAKAMMYEAPEAWHGLMEKLAEIVTRYLRMQIQAGAQAVQMFDSWVGALGPVDYEKFVMPYSKRVMDNLAGDGVPRIHFANNASTLLELVAAAGGDVIGVDWRINLDVAWQRIGYDKAIQGNLDPMTLFGPTECIEERVQDILNRAGGRPGHIFNLGHGIHKDTPVEHAKALVDA</sequence>
<dbReference type="GO" id="GO:0005829">
    <property type="term" value="C:cytosol"/>
    <property type="evidence" value="ECO:0007669"/>
    <property type="project" value="TreeGrafter"/>
</dbReference>
<evidence type="ECO:0000256" key="1">
    <source>
        <dbReference type="ARBA" id="ARBA00004804"/>
    </source>
</evidence>
<evidence type="ECO:0000256" key="9">
    <source>
        <dbReference type="RuleBase" id="RU000554"/>
    </source>
</evidence>
<evidence type="ECO:0000256" key="4">
    <source>
        <dbReference type="ARBA" id="ARBA00012288"/>
    </source>
</evidence>
<dbReference type="InterPro" id="IPR000257">
    <property type="entry name" value="Uroporphyrinogen_deCOase"/>
</dbReference>
<feature type="non-terminal residue" evidence="13">
    <location>
        <position position="337"/>
    </location>
</feature>
<dbReference type="GO" id="GO:0006782">
    <property type="term" value="P:protoporphyrinogen IX biosynthetic process"/>
    <property type="evidence" value="ECO:0007669"/>
    <property type="project" value="UniProtKB-UniPathway"/>
</dbReference>
<accession>A0A2M7TAX8</accession>
<keyword evidence="7 9" id="KW-0627">Porphyrin biosynthesis</keyword>
<organism evidence="13 14">
    <name type="scientific">Candidatus Aquicultor secundus</name>
    <dbReference type="NCBI Taxonomy" id="1973895"/>
    <lineage>
        <taxon>Bacteria</taxon>
        <taxon>Bacillati</taxon>
        <taxon>Actinomycetota</taxon>
        <taxon>Candidatus Aquicultoria</taxon>
        <taxon>Candidatus Aquicultorales</taxon>
        <taxon>Candidatus Aquicultoraceae</taxon>
        <taxon>Candidatus Aquicultor</taxon>
    </lineage>
</organism>
<dbReference type="GO" id="GO:0004853">
    <property type="term" value="F:uroporphyrinogen decarboxylase activity"/>
    <property type="evidence" value="ECO:0007669"/>
    <property type="project" value="UniProtKB-UniRule"/>
</dbReference>
<dbReference type="UniPathway" id="UPA00251">
    <property type="reaction ID" value="UER00321"/>
</dbReference>
<dbReference type="InterPro" id="IPR038071">
    <property type="entry name" value="UROD/MetE-like_sf"/>
</dbReference>
<feature type="domain" description="Uroporphyrinogen decarboxylase (URO-D)" evidence="12">
    <location>
        <begin position="139"/>
        <end position="155"/>
    </location>
</feature>
<evidence type="ECO:0000256" key="6">
    <source>
        <dbReference type="ARBA" id="ARBA00023239"/>
    </source>
</evidence>
<keyword evidence="5 9" id="KW-0210">Decarboxylase</keyword>
<comment type="similarity">
    <text evidence="2 10">Belongs to the uroporphyrinogen decarboxylase family.</text>
</comment>
<dbReference type="PANTHER" id="PTHR21091">
    <property type="entry name" value="METHYLTETRAHYDROFOLATE:HOMOCYSTEINE METHYLTRANSFERASE RELATED"/>
    <property type="match status" value="1"/>
</dbReference>
<comment type="pathway">
    <text evidence="1 9">Porphyrin-containing compound metabolism; protoporphyrin-IX biosynthesis; coproporphyrinogen-III from 5-aminolevulinate: step 4/4.</text>
</comment>
<evidence type="ECO:0000256" key="2">
    <source>
        <dbReference type="ARBA" id="ARBA00009935"/>
    </source>
</evidence>
<dbReference type="FunFam" id="3.20.20.210:FF:000006">
    <property type="entry name" value="Uroporphyrinogen decarboxylase"/>
    <property type="match status" value="1"/>
</dbReference>
<evidence type="ECO:0000259" key="11">
    <source>
        <dbReference type="PROSITE" id="PS00906"/>
    </source>
</evidence>
<dbReference type="PANTHER" id="PTHR21091:SF169">
    <property type="entry name" value="UROPORPHYRINOGEN DECARBOXYLASE"/>
    <property type="match status" value="1"/>
</dbReference>
<comment type="subunit">
    <text evidence="3">Homodimer.</text>
</comment>
<dbReference type="EMBL" id="PFNG01000024">
    <property type="protein sequence ID" value="PIZ42202.1"/>
    <property type="molecule type" value="Genomic_DNA"/>
</dbReference>
<dbReference type="PROSITE" id="PS00906">
    <property type="entry name" value="UROD_1"/>
    <property type="match status" value="1"/>
</dbReference>
<dbReference type="EC" id="4.1.1.37" evidence="4 8"/>
<evidence type="ECO:0000256" key="3">
    <source>
        <dbReference type="ARBA" id="ARBA00011738"/>
    </source>
</evidence>
<evidence type="ECO:0000313" key="14">
    <source>
        <dbReference type="Proteomes" id="UP000230956"/>
    </source>
</evidence>
<dbReference type="Pfam" id="PF01208">
    <property type="entry name" value="URO-D"/>
    <property type="match status" value="1"/>
</dbReference>
<dbReference type="RefSeq" id="WP_286975538.1">
    <property type="nucleotide sequence ID" value="NZ_PFNG01000024.1"/>
</dbReference>
<feature type="domain" description="Uroporphyrinogen decarboxylase (URO-D)" evidence="11">
    <location>
        <begin position="20"/>
        <end position="29"/>
    </location>
</feature>
<reference evidence="14" key="1">
    <citation type="submission" date="2017-09" db="EMBL/GenBank/DDBJ databases">
        <title>Depth-based differentiation of microbial function through sediment-hosted aquifers and enrichment of novel symbionts in the deep terrestrial subsurface.</title>
        <authorList>
            <person name="Probst A.J."/>
            <person name="Ladd B."/>
            <person name="Jarett J.K."/>
            <person name="Geller-Mcgrath D.E."/>
            <person name="Sieber C.M.K."/>
            <person name="Emerson J.B."/>
            <person name="Anantharaman K."/>
            <person name="Thomas B.C."/>
            <person name="Malmstrom R."/>
            <person name="Stieglmeier M."/>
            <person name="Klingl A."/>
            <person name="Woyke T."/>
            <person name="Ryan C.M."/>
            <person name="Banfield J.F."/>
        </authorList>
    </citation>
    <scope>NUCLEOTIDE SEQUENCE [LARGE SCALE GENOMIC DNA]</scope>
</reference>
<dbReference type="AlphaFoldDB" id="A0A2M7TAX8"/>
<evidence type="ECO:0000256" key="7">
    <source>
        <dbReference type="ARBA" id="ARBA00023244"/>
    </source>
</evidence>
<dbReference type="HAMAP" id="MF_00218">
    <property type="entry name" value="URO_D"/>
    <property type="match status" value="1"/>
</dbReference>